<evidence type="ECO:0000313" key="2">
    <source>
        <dbReference type="Proteomes" id="UP001205890"/>
    </source>
</evidence>
<sequence>MVDFSRFPLRPNAFSERPLNIVKPEDKAAFALLMELVLLETGSRAAREAWQKAQLANVLGHAQKRSRFWAARIGPGKASAVKLRKLPEQTRAEVLAQVKGEGPLLTRADGVATKAHFTSGSSGQPVTFHVSEANAIYNEIRSFAQYLMEDRDLRANWVRLKPAPPMPAPGYKITRADNFAGRLGGLFAAGKATFIDFSTRDLGEVMRLVKSCQPGYLIVPPRYIEMFIEQAGLDYLKSLPLKLLIGIAEGVPEELRKTCESIGVTFVSTYSCEEVGVVGAQCRTQPDCFHVATSNVIVEESDDKVEVDGKALGRLLVTHLHGYATPFIRYDVGDLGTIQESCPCGHDGPVVTNLFGRLLSSVKRRDGTRASLYVRGQEMQRVHPLREFRIRQTALDLIEMDVVSDEPTPEGALKLADYVRAVAGEEFRVEARFVDAIDWGPSPKRLAFRCEV</sequence>
<keyword evidence="2" id="KW-1185">Reference proteome</keyword>
<dbReference type="InterPro" id="IPR042099">
    <property type="entry name" value="ANL_N_sf"/>
</dbReference>
<comment type="caution">
    <text evidence="1">The sequence shown here is derived from an EMBL/GenBank/DDBJ whole genome shotgun (WGS) entry which is preliminary data.</text>
</comment>
<dbReference type="PANTHER" id="PTHR36932">
    <property type="entry name" value="CAPSULAR POLYSACCHARIDE BIOSYNTHESIS PROTEIN"/>
    <property type="match status" value="1"/>
</dbReference>
<dbReference type="EMBL" id="JANCLU010000017">
    <property type="protein sequence ID" value="MCP8940103.1"/>
    <property type="molecule type" value="Genomic_DNA"/>
</dbReference>
<accession>A0ABT1LGU7</accession>
<evidence type="ECO:0008006" key="3">
    <source>
        <dbReference type="Google" id="ProtNLM"/>
    </source>
</evidence>
<dbReference type="RefSeq" id="WP_254744439.1">
    <property type="nucleotide sequence ID" value="NZ_JANCLU010000017.1"/>
</dbReference>
<protein>
    <recommendedName>
        <fullName evidence="3">Phenylacetate--CoA ligase family protein</fullName>
    </recommendedName>
</protein>
<dbReference type="InterPro" id="IPR053158">
    <property type="entry name" value="CapK_Type1_Caps_Biosynth"/>
</dbReference>
<dbReference type="PANTHER" id="PTHR36932:SF1">
    <property type="entry name" value="CAPSULAR POLYSACCHARIDE BIOSYNTHESIS PROTEIN"/>
    <property type="match status" value="1"/>
</dbReference>
<organism evidence="1 2">
    <name type="scientific">Alsobacter ponti</name>
    <dbReference type="NCBI Taxonomy" id="2962936"/>
    <lineage>
        <taxon>Bacteria</taxon>
        <taxon>Pseudomonadati</taxon>
        <taxon>Pseudomonadota</taxon>
        <taxon>Alphaproteobacteria</taxon>
        <taxon>Hyphomicrobiales</taxon>
        <taxon>Alsobacteraceae</taxon>
        <taxon>Alsobacter</taxon>
    </lineage>
</organism>
<dbReference type="SUPFAM" id="SSF56801">
    <property type="entry name" value="Acetyl-CoA synthetase-like"/>
    <property type="match status" value="1"/>
</dbReference>
<evidence type="ECO:0000313" key="1">
    <source>
        <dbReference type="EMBL" id="MCP8940103.1"/>
    </source>
</evidence>
<name>A0ABT1LGU7_9HYPH</name>
<proteinExistence type="predicted"/>
<reference evidence="1 2" key="1">
    <citation type="submission" date="2022-07" db="EMBL/GenBank/DDBJ databases">
        <authorList>
            <person name="Li W.-J."/>
            <person name="Deng Q.-Q."/>
        </authorList>
    </citation>
    <scope>NUCLEOTIDE SEQUENCE [LARGE SCALE GENOMIC DNA]</scope>
    <source>
        <strain evidence="1 2">SYSU M60028</strain>
    </source>
</reference>
<gene>
    <name evidence="1" type="ORF">NK718_16370</name>
</gene>
<dbReference type="Gene3D" id="3.40.50.12780">
    <property type="entry name" value="N-terminal domain of ligase-like"/>
    <property type="match status" value="1"/>
</dbReference>
<dbReference type="Proteomes" id="UP001205890">
    <property type="component" value="Unassembled WGS sequence"/>
</dbReference>